<dbReference type="CDD" id="cd00093">
    <property type="entry name" value="HTH_XRE"/>
    <property type="match status" value="1"/>
</dbReference>
<comment type="caution">
    <text evidence="2">The sequence shown here is derived from an EMBL/GenBank/DDBJ whole genome shotgun (WGS) entry which is preliminary data.</text>
</comment>
<dbReference type="SMART" id="SM00530">
    <property type="entry name" value="HTH_XRE"/>
    <property type="match status" value="1"/>
</dbReference>
<evidence type="ECO:0000259" key="1">
    <source>
        <dbReference type="PROSITE" id="PS50943"/>
    </source>
</evidence>
<evidence type="ECO:0000313" key="2">
    <source>
        <dbReference type="EMBL" id="GCD13045.1"/>
    </source>
</evidence>
<dbReference type="Pfam" id="PF01381">
    <property type="entry name" value="HTH_3"/>
    <property type="match status" value="1"/>
</dbReference>
<dbReference type="AlphaFoldDB" id="A0A401UU20"/>
<dbReference type="OrthoDB" id="1936261at2"/>
<dbReference type="InterPro" id="IPR001387">
    <property type="entry name" value="Cro/C1-type_HTH"/>
</dbReference>
<protein>
    <recommendedName>
        <fullName evidence="1">HTH cro/C1-type domain-containing protein</fullName>
    </recommendedName>
</protein>
<dbReference type="Proteomes" id="UP000287872">
    <property type="component" value="Unassembled WGS sequence"/>
</dbReference>
<dbReference type="SUPFAM" id="SSF47413">
    <property type="entry name" value="lambda repressor-like DNA-binding domains"/>
    <property type="match status" value="1"/>
</dbReference>
<dbReference type="Gene3D" id="1.10.260.40">
    <property type="entry name" value="lambda repressor-like DNA-binding domains"/>
    <property type="match status" value="1"/>
</dbReference>
<proteinExistence type="predicted"/>
<dbReference type="RefSeq" id="WP_125006235.1">
    <property type="nucleotide sequence ID" value="NZ_BHYK01000053.1"/>
</dbReference>
<reference evidence="2 3" key="1">
    <citation type="submission" date="2018-11" db="EMBL/GenBank/DDBJ databases">
        <title>Genome sequencing and assembly of Clostridium tagluense strain A121.</title>
        <authorList>
            <person name="Murakami T."/>
            <person name="Segawa T."/>
            <person name="Shcherbakova V.A."/>
            <person name="Mori H."/>
            <person name="Yoshimura Y."/>
        </authorList>
    </citation>
    <scope>NUCLEOTIDE SEQUENCE [LARGE SCALE GENOMIC DNA]</scope>
    <source>
        <strain evidence="2 3">A121</strain>
    </source>
</reference>
<accession>A0A401UU20</accession>
<keyword evidence="3" id="KW-1185">Reference proteome</keyword>
<feature type="domain" description="HTH cro/C1-type" evidence="1">
    <location>
        <begin position="3"/>
        <end position="57"/>
    </location>
</feature>
<evidence type="ECO:0000313" key="3">
    <source>
        <dbReference type="Proteomes" id="UP000287872"/>
    </source>
</evidence>
<name>A0A401UU20_9CLOT</name>
<dbReference type="PROSITE" id="PS50943">
    <property type="entry name" value="HTH_CROC1"/>
    <property type="match status" value="1"/>
</dbReference>
<dbReference type="GO" id="GO:0003677">
    <property type="term" value="F:DNA binding"/>
    <property type="evidence" value="ECO:0007669"/>
    <property type="project" value="InterPro"/>
</dbReference>
<sequence length="69" mass="7801">MALKELRKEKGILAKKVAECLGISYRQYHRIELGEVKVNSLKLEILSQIYGINGKQIEKNIEEGGTDNV</sequence>
<gene>
    <name evidence="2" type="ORF">Ctaglu_46680</name>
</gene>
<dbReference type="InterPro" id="IPR010982">
    <property type="entry name" value="Lambda_DNA-bd_dom_sf"/>
</dbReference>
<dbReference type="EMBL" id="BHYK01000053">
    <property type="protein sequence ID" value="GCD13045.1"/>
    <property type="molecule type" value="Genomic_DNA"/>
</dbReference>
<organism evidence="2 3">
    <name type="scientific">Clostridium tagluense</name>
    <dbReference type="NCBI Taxonomy" id="360422"/>
    <lineage>
        <taxon>Bacteria</taxon>
        <taxon>Bacillati</taxon>
        <taxon>Bacillota</taxon>
        <taxon>Clostridia</taxon>
        <taxon>Eubacteriales</taxon>
        <taxon>Clostridiaceae</taxon>
        <taxon>Clostridium</taxon>
    </lineage>
</organism>